<feature type="domain" description="Ice-binding protein C-terminal" evidence="1">
    <location>
        <begin position="66"/>
        <end position="89"/>
    </location>
</feature>
<gene>
    <name evidence="2" type="ORF">DZC73_24465</name>
</gene>
<dbReference type="Proteomes" id="UP000267464">
    <property type="component" value="Unassembled WGS sequence"/>
</dbReference>
<dbReference type="EMBL" id="QUSW01000008">
    <property type="protein sequence ID" value="RQP22280.1"/>
    <property type="molecule type" value="Genomic_DNA"/>
</dbReference>
<dbReference type="AlphaFoldDB" id="A0A3N7HJN4"/>
<comment type="caution">
    <text evidence="2">The sequence shown here is derived from an EMBL/GenBank/DDBJ whole genome shotgun (WGS) entry which is preliminary data.</text>
</comment>
<name>A0A3N7HJN4_9BURK</name>
<proteinExistence type="predicted"/>
<accession>A0A3N7HJN4</accession>
<evidence type="ECO:0000259" key="1">
    <source>
        <dbReference type="Pfam" id="PF07589"/>
    </source>
</evidence>
<evidence type="ECO:0000313" key="3">
    <source>
        <dbReference type="Proteomes" id="UP000267464"/>
    </source>
</evidence>
<protein>
    <submittedName>
        <fullName evidence="2">PEP-CTERM sorting domain-containing protein</fullName>
    </submittedName>
</protein>
<reference evidence="2 3" key="1">
    <citation type="submission" date="2018-08" db="EMBL/GenBank/DDBJ databases">
        <authorList>
            <person name="Khan S.A."/>
            <person name="Jeon C.O."/>
            <person name="Chun B.H."/>
            <person name="Jeong S.E."/>
        </authorList>
    </citation>
    <scope>NUCLEOTIDE SEQUENCE [LARGE SCALE GENOMIC DNA]</scope>
    <source>
        <strain evidence="2 3">S-16</strain>
    </source>
</reference>
<organism evidence="2 3">
    <name type="scientific">Piscinibacter terrae</name>
    <dbReference type="NCBI Taxonomy" id="2496871"/>
    <lineage>
        <taxon>Bacteria</taxon>
        <taxon>Pseudomonadati</taxon>
        <taxon>Pseudomonadota</taxon>
        <taxon>Betaproteobacteria</taxon>
        <taxon>Burkholderiales</taxon>
        <taxon>Sphaerotilaceae</taxon>
        <taxon>Piscinibacter</taxon>
    </lineage>
</organism>
<sequence>MQGWEADSTALADGFTTVWTLSDPTATFRYVSVAAVGSQALRPYFGDDDEIDAVAGLTASGGGVGAVPEPETYALILGGLGLVGWKARRQRKD</sequence>
<dbReference type="InterPro" id="IPR013424">
    <property type="entry name" value="Ice-binding_C"/>
</dbReference>
<dbReference type="NCBIfam" id="TIGR02595">
    <property type="entry name" value="PEP_CTERM"/>
    <property type="match status" value="1"/>
</dbReference>
<dbReference type="Pfam" id="PF07589">
    <property type="entry name" value="PEP-CTERM"/>
    <property type="match status" value="1"/>
</dbReference>
<reference evidence="2 3" key="2">
    <citation type="submission" date="2018-12" db="EMBL/GenBank/DDBJ databases">
        <title>Rhizobacter gummiphilus sp. nov., a rubber-degrading bacterium isolated from the soil of a botanical garden in Japan.</title>
        <authorList>
            <person name="Shunsuke S.S."/>
        </authorList>
    </citation>
    <scope>NUCLEOTIDE SEQUENCE [LARGE SCALE GENOMIC DNA]</scope>
    <source>
        <strain evidence="2 3">S-16</strain>
    </source>
</reference>
<keyword evidence="3" id="KW-1185">Reference proteome</keyword>
<evidence type="ECO:0000313" key="2">
    <source>
        <dbReference type="EMBL" id="RQP22280.1"/>
    </source>
</evidence>
<dbReference type="OrthoDB" id="8566463at2"/>